<sequence length="108" mass="12554">MLQKMCRKYLKRLLPAAKEVGLEEFVVTTIDKNKSGTCVATRQQVDMLASMCEDNRVKREEIPNIVGKSYRFCLTGNLFKRIRKFKDKGIYSKVDAIILKDKLYRTDT</sequence>
<proteinExistence type="predicted"/>
<evidence type="ECO:0000313" key="1">
    <source>
        <dbReference type="EMBL" id="DAF52100.1"/>
    </source>
</evidence>
<name>A0A8S5SM08_9CAUD</name>
<reference evidence="1" key="1">
    <citation type="journal article" date="2021" name="Proc. Natl. Acad. Sci. U.S.A.">
        <title>A Catalog of Tens of Thousands of Viruses from Human Metagenomes Reveals Hidden Associations with Chronic Diseases.</title>
        <authorList>
            <person name="Tisza M.J."/>
            <person name="Buck C.B."/>
        </authorList>
    </citation>
    <scope>NUCLEOTIDE SEQUENCE</scope>
    <source>
        <strain evidence="1">CtPoO4</strain>
    </source>
</reference>
<dbReference type="EMBL" id="BK032629">
    <property type="protein sequence ID" value="DAF52100.1"/>
    <property type="molecule type" value="Genomic_DNA"/>
</dbReference>
<accession>A0A8S5SM08</accession>
<protein>
    <submittedName>
        <fullName evidence="1">Uncharacterized protein</fullName>
    </submittedName>
</protein>
<organism evidence="1">
    <name type="scientific">Myoviridae sp. ctPoO4</name>
    <dbReference type="NCBI Taxonomy" id="2827685"/>
    <lineage>
        <taxon>Viruses</taxon>
        <taxon>Duplodnaviria</taxon>
        <taxon>Heunggongvirae</taxon>
        <taxon>Uroviricota</taxon>
        <taxon>Caudoviricetes</taxon>
    </lineage>
</organism>